<dbReference type="EMBL" id="QREV01000014">
    <property type="protein sequence ID" value="RDU49637.1"/>
    <property type="molecule type" value="Genomic_DNA"/>
</dbReference>
<dbReference type="Gene3D" id="3.40.50.150">
    <property type="entry name" value="Vaccinia Virus protein VP39"/>
    <property type="match status" value="1"/>
</dbReference>
<dbReference type="AlphaFoldDB" id="A0A3D8HGD6"/>
<protein>
    <recommendedName>
        <fullName evidence="3">Class I SAM-dependent methyltransferase</fullName>
    </recommendedName>
</protein>
<reference evidence="1 2" key="1">
    <citation type="submission" date="2018-07" db="EMBL/GenBank/DDBJ databases">
        <title>Parabacteroides acidifaciens nov. sp., isolated from human feces.</title>
        <authorList>
            <person name="Wang Y.J."/>
        </authorList>
    </citation>
    <scope>NUCLEOTIDE SEQUENCE [LARGE SCALE GENOMIC DNA]</scope>
    <source>
        <strain evidence="1 2">426-9</strain>
    </source>
</reference>
<accession>A0A3D8HGD6</accession>
<evidence type="ECO:0000313" key="2">
    <source>
        <dbReference type="Proteomes" id="UP000256321"/>
    </source>
</evidence>
<dbReference type="Proteomes" id="UP000256321">
    <property type="component" value="Unassembled WGS sequence"/>
</dbReference>
<dbReference type="InterPro" id="IPR029063">
    <property type="entry name" value="SAM-dependent_MTases_sf"/>
</dbReference>
<organism evidence="1 2">
    <name type="scientific">Parabacteroides acidifaciens</name>
    <dbReference type="NCBI Taxonomy" id="2290935"/>
    <lineage>
        <taxon>Bacteria</taxon>
        <taxon>Pseudomonadati</taxon>
        <taxon>Bacteroidota</taxon>
        <taxon>Bacteroidia</taxon>
        <taxon>Bacteroidales</taxon>
        <taxon>Tannerellaceae</taxon>
        <taxon>Parabacteroides</taxon>
    </lineage>
</organism>
<evidence type="ECO:0008006" key="3">
    <source>
        <dbReference type="Google" id="ProtNLM"/>
    </source>
</evidence>
<comment type="caution">
    <text evidence="1">The sequence shown here is derived from an EMBL/GenBank/DDBJ whole genome shotgun (WGS) entry which is preliminary data.</text>
</comment>
<proteinExistence type="predicted"/>
<sequence length="268" mass="31476">MITDVYLPQWLDEYIFTKLHGSYCCSNSDMTVIDWDRNDVLNYIGTYFPRSYAEAFCIYSDFFRYHVGDWYDKEELSVFDFGCGTGGEIIGLLEALKIYFSNMKFVNICAFDGNSYALRLFEKVVDAYSLRTNVKIKCRIIPIVIDDFYDLNILDSIIPNGFDIIMSFKAICEFVTKERFEQQNAYNYIVRNLLPKLNSEGIMLFVDVTSYNNVSQEWLPKMMDKGLEEADCQVIRRNEGYNQTFTVSHSRRKRDVSKVAWRIIQKFI</sequence>
<dbReference type="SUPFAM" id="SSF53335">
    <property type="entry name" value="S-adenosyl-L-methionine-dependent methyltransferases"/>
    <property type="match status" value="1"/>
</dbReference>
<evidence type="ECO:0000313" key="1">
    <source>
        <dbReference type="EMBL" id="RDU49637.1"/>
    </source>
</evidence>
<gene>
    <name evidence="1" type="ORF">DWU89_08100</name>
</gene>
<name>A0A3D8HGD6_9BACT</name>